<keyword evidence="2" id="KW-0812">Transmembrane</keyword>
<dbReference type="Proteomes" id="UP000019248">
    <property type="component" value="Unassembled WGS sequence"/>
</dbReference>
<keyword evidence="4" id="KW-1185">Reference proteome</keyword>
<reference evidence="3 4" key="1">
    <citation type="journal article" date="2014" name="Int. J. Syst. Evol. Microbiol.">
        <title>Listeria floridensis sp. nov., Listeria aquatica sp. nov., Listeria cornellensis sp. nov., Listeria riparia sp. nov. and Listeria grandensis sp. nov., from agricultural and natural environments.</title>
        <authorList>
            <person name="den Bakker H.C."/>
            <person name="Warchocki S."/>
            <person name="Wright E.M."/>
            <person name="Allred A.F."/>
            <person name="Ahlstrom C."/>
            <person name="Manuel C.S."/>
            <person name="Stasiewicz M.J."/>
            <person name="Burrell A."/>
            <person name="Roof S."/>
            <person name="Strawn L."/>
            <person name="Fortes E.D."/>
            <person name="Nightingale K.K."/>
            <person name="Kephart D."/>
            <person name="Wiedmann M."/>
        </authorList>
    </citation>
    <scope>NUCLEOTIDE SEQUENCE [LARGE SCALE GENOMIC DNA]</scope>
    <source>
        <strain evidence="3 4">FSL S10-1204</strain>
    </source>
</reference>
<accession>W7D5P6</accession>
<feature type="transmembrane region" description="Helical" evidence="2">
    <location>
        <begin position="68"/>
        <end position="89"/>
    </location>
</feature>
<feature type="region of interest" description="Disordered" evidence="1">
    <location>
        <begin position="29"/>
        <end position="60"/>
    </location>
</feature>
<protein>
    <submittedName>
        <fullName evidence="3">Uncharacterized protein</fullName>
    </submittedName>
</protein>
<keyword evidence="2" id="KW-0472">Membrane</keyword>
<dbReference type="EMBL" id="AODL01000013">
    <property type="protein sequence ID" value="EUJ44290.1"/>
    <property type="molecule type" value="Genomic_DNA"/>
</dbReference>
<evidence type="ECO:0000256" key="2">
    <source>
        <dbReference type="SAM" id="Phobius"/>
    </source>
</evidence>
<sequence length="105" mass="11636">MVRSIGDAYQYYADGSIVEWTGDASADYPHSTTTLSKATSESATDSHGKKTETTTDATETAKDNSVSAVQWVTLGVSIVALLIAIWSLIRKRKNLKKKYKYMKPW</sequence>
<organism evidence="3 4">
    <name type="scientific">Listeria riparia FSL S10-1204</name>
    <dbReference type="NCBI Taxonomy" id="1265816"/>
    <lineage>
        <taxon>Bacteria</taxon>
        <taxon>Bacillati</taxon>
        <taxon>Bacillota</taxon>
        <taxon>Bacilli</taxon>
        <taxon>Bacillales</taxon>
        <taxon>Listeriaceae</taxon>
        <taxon>Listeria</taxon>
    </lineage>
</organism>
<name>W7D5P6_9LIST</name>
<comment type="caution">
    <text evidence="3">The sequence shown here is derived from an EMBL/GenBank/DDBJ whole genome shotgun (WGS) entry which is preliminary data.</text>
</comment>
<feature type="compositionally biased region" description="Polar residues" evidence="1">
    <location>
        <begin position="30"/>
        <end position="43"/>
    </location>
</feature>
<proteinExistence type="predicted"/>
<dbReference type="AlphaFoldDB" id="W7D5P6"/>
<gene>
    <name evidence="3" type="ORF">PRIP_10352</name>
</gene>
<keyword evidence="2" id="KW-1133">Transmembrane helix</keyword>
<evidence type="ECO:0000313" key="3">
    <source>
        <dbReference type="EMBL" id="EUJ44290.1"/>
    </source>
</evidence>
<evidence type="ECO:0000313" key="4">
    <source>
        <dbReference type="Proteomes" id="UP000019248"/>
    </source>
</evidence>
<feature type="compositionally biased region" description="Basic and acidic residues" evidence="1">
    <location>
        <begin position="44"/>
        <end position="53"/>
    </location>
</feature>
<dbReference type="PATRIC" id="fig|1265816.5.peg.2048"/>
<evidence type="ECO:0000256" key="1">
    <source>
        <dbReference type="SAM" id="MobiDB-lite"/>
    </source>
</evidence>